<protein>
    <submittedName>
        <fullName evidence="2">Jg21400 protein</fullName>
    </submittedName>
</protein>
<dbReference type="OrthoDB" id="7539170at2759"/>
<dbReference type="Proteomes" id="UP000838756">
    <property type="component" value="Unassembled WGS sequence"/>
</dbReference>
<reference evidence="2" key="1">
    <citation type="submission" date="2022-03" db="EMBL/GenBank/DDBJ databases">
        <authorList>
            <person name="Lindestad O."/>
        </authorList>
    </citation>
    <scope>NUCLEOTIDE SEQUENCE</scope>
</reference>
<accession>A0A8S4S162</accession>
<evidence type="ECO:0000313" key="3">
    <source>
        <dbReference type="Proteomes" id="UP000838756"/>
    </source>
</evidence>
<evidence type="ECO:0000313" key="2">
    <source>
        <dbReference type="EMBL" id="CAH2243360.1"/>
    </source>
</evidence>
<dbReference type="Gene3D" id="1.10.10.1450">
    <property type="match status" value="1"/>
</dbReference>
<dbReference type="AlphaFoldDB" id="A0A8S4S162"/>
<comment type="caution">
    <text evidence="2">The sequence shown here is derived from an EMBL/GenBank/DDBJ whole genome shotgun (WGS) entry which is preliminary data.</text>
</comment>
<dbReference type="EMBL" id="CAKXAJ010025742">
    <property type="protein sequence ID" value="CAH2243360.1"/>
    <property type="molecule type" value="Genomic_DNA"/>
</dbReference>
<organism evidence="2 3">
    <name type="scientific">Pararge aegeria aegeria</name>
    <dbReference type="NCBI Taxonomy" id="348720"/>
    <lineage>
        <taxon>Eukaryota</taxon>
        <taxon>Metazoa</taxon>
        <taxon>Ecdysozoa</taxon>
        <taxon>Arthropoda</taxon>
        <taxon>Hexapoda</taxon>
        <taxon>Insecta</taxon>
        <taxon>Pterygota</taxon>
        <taxon>Neoptera</taxon>
        <taxon>Endopterygota</taxon>
        <taxon>Lepidoptera</taxon>
        <taxon>Glossata</taxon>
        <taxon>Ditrysia</taxon>
        <taxon>Papilionoidea</taxon>
        <taxon>Nymphalidae</taxon>
        <taxon>Satyrinae</taxon>
        <taxon>Satyrini</taxon>
        <taxon>Parargina</taxon>
        <taxon>Pararge</taxon>
    </lineage>
</organism>
<keyword evidence="3" id="KW-1185">Reference proteome</keyword>
<dbReference type="InterPro" id="IPR041426">
    <property type="entry name" value="Mos1_HTH"/>
</dbReference>
<proteinExistence type="predicted"/>
<sequence length="80" mass="9363">MQLKPRKKICDVYGSSAASVRVAQIWFKRFQFGNYDVKDAPRSGRPITDKWVPFLKKWSKIGISVITTQLKNWKLTTKQF</sequence>
<dbReference type="Pfam" id="PF17906">
    <property type="entry name" value="HTH_48"/>
    <property type="match status" value="1"/>
</dbReference>
<feature type="domain" description="Mos1 transposase HTH" evidence="1">
    <location>
        <begin position="7"/>
        <end position="34"/>
    </location>
</feature>
<evidence type="ECO:0000259" key="1">
    <source>
        <dbReference type="Pfam" id="PF17906"/>
    </source>
</evidence>
<name>A0A8S4S162_9NEOP</name>
<gene>
    <name evidence="2" type="primary">jg21400</name>
    <name evidence="2" type="ORF">PAEG_LOCUS19509</name>
</gene>